<feature type="signal peptide" evidence="5">
    <location>
        <begin position="1"/>
        <end position="25"/>
    </location>
</feature>
<evidence type="ECO:0000256" key="5">
    <source>
        <dbReference type="SAM" id="SignalP"/>
    </source>
</evidence>
<sequence length="505" mass="56693">MLRRTVSCLALSLALASIVAPCALAQEQITVDAAGKTTPLPHFWEQMFGSGRANLTLRAQYREDMRKVASVTDFQYVRFHAIFQDENGVYDEDAQGNPVYNWSYVDQIYDGLLENGVRPYVEISFMPKKLASRLDYHAFWYKQIVAPPADYAKWDALVTAFAKHLIDRYGITEVSQWYFEVWNEPNIDFWTGRPAQQTYFELYDHTAKALKAVSPKIRVGGPATAQAAWVGDMIAHATQNNVPLDFVSTHVYGNDTSKDVFGDDRPVPPHQMVCAAVDKVHDQIEHSARPNMPLIWSEFNATYMNQQEITDSLYMGPWMADTIRQCDGKVQMMSYWTFSDVFEEQGVVKTPFYGGYGLLAEYGIPKPAFNAFKLLHKLGNQRIAEPQDDVLVTRGGDDTVAIAAWNLVEPGASAPDKTFTFDLTRLPWKKVKKYTPTVTISRLDAQHGDTLAAWKAMGSPSHPTQAQIAALKQASDIGKPETHPLENNTVTVTVPQQGLALIEIR</sequence>
<dbReference type="EMBL" id="SDMK01000001">
    <property type="protein sequence ID" value="RXS97075.1"/>
    <property type="molecule type" value="Genomic_DNA"/>
</dbReference>
<dbReference type="Pfam" id="PF01229">
    <property type="entry name" value="Glyco_hydro_39"/>
    <property type="match status" value="1"/>
</dbReference>
<dbReference type="InterPro" id="IPR049165">
    <property type="entry name" value="GH39_as"/>
</dbReference>
<keyword evidence="5" id="KW-0732">Signal</keyword>
<dbReference type="GO" id="GO:0005975">
    <property type="term" value="P:carbohydrate metabolic process"/>
    <property type="evidence" value="ECO:0007669"/>
    <property type="project" value="InterPro"/>
</dbReference>
<accession>A0A4Q1SI47</accession>
<organism evidence="7 8">
    <name type="scientific">Silvibacterium dinghuense</name>
    <dbReference type="NCBI Taxonomy" id="1560006"/>
    <lineage>
        <taxon>Bacteria</taxon>
        <taxon>Pseudomonadati</taxon>
        <taxon>Acidobacteriota</taxon>
        <taxon>Terriglobia</taxon>
        <taxon>Terriglobales</taxon>
        <taxon>Acidobacteriaceae</taxon>
        <taxon>Silvibacterium</taxon>
    </lineage>
</organism>
<dbReference type="SUPFAM" id="SSF51011">
    <property type="entry name" value="Glycosyl hydrolase domain"/>
    <property type="match status" value="1"/>
</dbReference>
<evidence type="ECO:0000259" key="6">
    <source>
        <dbReference type="Pfam" id="PF01229"/>
    </source>
</evidence>
<comment type="similarity">
    <text evidence="1">Belongs to the glycosyl hydrolase 39 family.</text>
</comment>
<keyword evidence="8" id="KW-1185">Reference proteome</keyword>
<dbReference type="GO" id="GO:0004553">
    <property type="term" value="F:hydrolase activity, hydrolyzing O-glycosyl compounds"/>
    <property type="evidence" value="ECO:0007669"/>
    <property type="project" value="InterPro"/>
</dbReference>
<dbReference type="InterPro" id="IPR000514">
    <property type="entry name" value="Glyco_hydro_39"/>
</dbReference>
<dbReference type="InterPro" id="IPR017853">
    <property type="entry name" value="GH"/>
</dbReference>
<evidence type="ECO:0000256" key="3">
    <source>
        <dbReference type="ARBA" id="ARBA00023295"/>
    </source>
</evidence>
<evidence type="ECO:0000313" key="8">
    <source>
        <dbReference type="Proteomes" id="UP000290253"/>
    </source>
</evidence>
<reference evidence="7 8" key="1">
    <citation type="journal article" date="2016" name="Int. J. Syst. Evol. Microbiol.">
        <title>Acidipila dinghuensis sp. nov., an acidobacterium isolated from forest soil.</title>
        <authorList>
            <person name="Jiang Y.W."/>
            <person name="Wang J."/>
            <person name="Chen M.H."/>
            <person name="Lv Y.Y."/>
            <person name="Qiu L.H."/>
        </authorList>
    </citation>
    <scope>NUCLEOTIDE SEQUENCE [LARGE SCALE GENOMIC DNA]</scope>
    <source>
        <strain evidence="7 8">DHOF10</strain>
    </source>
</reference>
<gene>
    <name evidence="7" type="ORF">ESZ00_03875</name>
</gene>
<dbReference type="PANTHER" id="PTHR12631">
    <property type="entry name" value="ALPHA-L-IDURONIDASE"/>
    <property type="match status" value="1"/>
</dbReference>
<evidence type="ECO:0000313" key="7">
    <source>
        <dbReference type="EMBL" id="RXS97075.1"/>
    </source>
</evidence>
<evidence type="ECO:0000256" key="4">
    <source>
        <dbReference type="PIRSR" id="PIRSR600514-1"/>
    </source>
</evidence>
<feature type="active site" description="Proton donor" evidence="4">
    <location>
        <position position="184"/>
    </location>
</feature>
<dbReference type="AlphaFoldDB" id="A0A4Q1SI47"/>
<evidence type="ECO:0000256" key="1">
    <source>
        <dbReference type="ARBA" id="ARBA00008875"/>
    </source>
</evidence>
<proteinExistence type="inferred from homology"/>
<dbReference type="OrthoDB" id="9776971at2"/>
<name>A0A4Q1SI47_9BACT</name>
<dbReference type="PRINTS" id="PR00745">
    <property type="entry name" value="GLHYDRLASE39"/>
</dbReference>
<keyword evidence="3" id="KW-0326">Glycosidase</keyword>
<dbReference type="RefSeq" id="WP_129206855.1">
    <property type="nucleotide sequence ID" value="NZ_BMGU01000001.1"/>
</dbReference>
<dbReference type="SUPFAM" id="SSF51445">
    <property type="entry name" value="(Trans)glycosidases"/>
    <property type="match status" value="1"/>
</dbReference>
<feature type="chain" id="PRO_5020582259" evidence="5">
    <location>
        <begin position="26"/>
        <end position="505"/>
    </location>
</feature>
<dbReference type="Gene3D" id="2.60.40.1500">
    <property type="entry name" value="Glycosyl hydrolase domain, family 39"/>
    <property type="match status" value="1"/>
</dbReference>
<feature type="domain" description="Glycosyl hydrolases family 39 N-terminal catalytic" evidence="6">
    <location>
        <begin position="28"/>
        <end position="477"/>
    </location>
</feature>
<dbReference type="InterPro" id="IPR051923">
    <property type="entry name" value="Glycosyl_Hydrolase_39"/>
</dbReference>
<dbReference type="InterPro" id="IPR049166">
    <property type="entry name" value="GH39_cat"/>
</dbReference>
<dbReference type="Gene3D" id="3.20.20.80">
    <property type="entry name" value="Glycosidases"/>
    <property type="match status" value="1"/>
</dbReference>
<dbReference type="Proteomes" id="UP000290253">
    <property type="component" value="Unassembled WGS sequence"/>
</dbReference>
<dbReference type="PROSITE" id="PS01027">
    <property type="entry name" value="GLYCOSYL_HYDROL_F39"/>
    <property type="match status" value="1"/>
</dbReference>
<evidence type="ECO:0000256" key="2">
    <source>
        <dbReference type="ARBA" id="ARBA00022801"/>
    </source>
</evidence>
<protein>
    <submittedName>
        <fullName evidence="7">Glycosyl hydrolase family 39</fullName>
    </submittedName>
</protein>
<keyword evidence="2 7" id="KW-0378">Hydrolase</keyword>
<dbReference type="PANTHER" id="PTHR12631:SF10">
    <property type="entry name" value="BETA-XYLOSIDASE-LIKE PROTEIN-RELATED"/>
    <property type="match status" value="1"/>
</dbReference>
<comment type="caution">
    <text evidence="7">The sequence shown here is derived from an EMBL/GenBank/DDBJ whole genome shotgun (WGS) entry which is preliminary data.</text>
</comment>